<dbReference type="PANTHER" id="PTHR11228">
    <property type="entry name" value="RADICAL SAM DOMAIN PROTEIN"/>
    <property type="match status" value="1"/>
</dbReference>
<keyword evidence="2" id="KW-0479">Metal-binding</keyword>
<protein>
    <submittedName>
        <fullName evidence="6">MoaA/NifB/PqqE/SkfB family radical SAM enzyme</fullName>
    </submittedName>
</protein>
<dbReference type="Gene3D" id="3.20.20.70">
    <property type="entry name" value="Aldolase class I"/>
    <property type="match status" value="1"/>
</dbReference>
<dbReference type="GO" id="GO:0051536">
    <property type="term" value="F:iron-sulfur cluster binding"/>
    <property type="evidence" value="ECO:0007669"/>
    <property type="project" value="UniProtKB-KW"/>
</dbReference>
<gene>
    <name evidence="6" type="ORF">CLV67_104428</name>
</gene>
<dbReference type="GO" id="GO:0003824">
    <property type="term" value="F:catalytic activity"/>
    <property type="evidence" value="ECO:0007669"/>
    <property type="project" value="InterPro"/>
</dbReference>
<keyword evidence="7" id="KW-1185">Reference proteome</keyword>
<dbReference type="SUPFAM" id="SSF102114">
    <property type="entry name" value="Radical SAM enzymes"/>
    <property type="match status" value="1"/>
</dbReference>
<evidence type="ECO:0000256" key="3">
    <source>
        <dbReference type="ARBA" id="ARBA00023004"/>
    </source>
</evidence>
<dbReference type="InterPro" id="IPR050377">
    <property type="entry name" value="Radical_SAM_PqqE_MftC-like"/>
</dbReference>
<evidence type="ECO:0000256" key="2">
    <source>
        <dbReference type="ARBA" id="ARBA00022723"/>
    </source>
</evidence>
<dbReference type="GO" id="GO:0046872">
    <property type="term" value="F:metal ion binding"/>
    <property type="evidence" value="ECO:0007669"/>
    <property type="project" value="UniProtKB-KW"/>
</dbReference>
<evidence type="ECO:0000313" key="6">
    <source>
        <dbReference type="EMBL" id="PRX22900.1"/>
    </source>
</evidence>
<dbReference type="OrthoDB" id="9782387at2"/>
<dbReference type="PROSITE" id="PS51918">
    <property type="entry name" value="RADICAL_SAM"/>
    <property type="match status" value="1"/>
</dbReference>
<dbReference type="Pfam" id="PF04055">
    <property type="entry name" value="Radical_SAM"/>
    <property type="match status" value="1"/>
</dbReference>
<sequence>MDSVTGPEDVIWDITYACPLRCSHCYSESGRRLARQLGPADLMRLTEAVLRWHPRSVTISGGEPLLVKGVFEVAHRLGEAGVERLLYTSGWTLDEALARQTVANFDRIIVSVDGATAAVHDGIRGRRGSFDRALNALDLLDRVAGDRVPFGVDYTVIRSNFDEIPDACELLGARLPHLRSISFGAAVPAGLASRADFAERELLTEEQRKRLIDPGFVAGLRARAPGNLRVSTSDNRILQMHPDRVRSAADFPAVQIEPDGAVRAMAIYEGTVGNLFTDEPDLVWQRAVDRWRDPFVVAALGPAHTATQWAEATRRIDTRYGSDDDRARIARRPAHR</sequence>
<keyword evidence="3" id="KW-0408">Iron</keyword>
<evidence type="ECO:0000313" key="7">
    <source>
        <dbReference type="Proteomes" id="UP000239415"/>
    </source>
</evidence>
<comment type="caution">
    <text evidence="6">The sequence shown here is derived from an EMBL/GenBank/DDBJ whole genome shotgun (WGS) entry which is preliminary data.</text>
</comment>
<dbReference type="InterPro" id="IPR013785">
    <property type="entry name" value="Aldolase_TIM"/>
</dbReference>
<feature type="domain" description="Radical SAM core" evidence="5">
    <location>
        <begin position="4"/>
        <end position="221"/>
    </location>
</feature>
<dbReference type="SFLD" id="SFLDG01067">
    <property type="entry name" value="SPASM/twitch_domain_containing"/>
    <property type="match status" value="1"/>
</dbReference>
<reference evidence="6 7" key="1">
    <citation type="submission" date="2018-03" db="EMBL/GenBank/DDBJ databases">
        <title>Genomic Encyclopedia of Archaeal and Bacterial Type Strains, Phase II (KMG-II): from individual species to whole genera.</title>
        <authorList>
            <person name="Goeker M."/>
        </authorList>
    </citation>
    <scope>NUCLEOTIDE SEQUENCE [LARGE SCALE GENOMIC DNA]</scope>
    <source>
        <strain evidence="6 7">DSM 43146</strain>
    </source>
</reference>
<dbReference type="Proteomes" id="UP000239415">
    <property type="component" value="Unassembled WGS sequence"/>
</dbReference>
<dbReference type="EMBL" id="PVMZ01000004">
    <property type="protein sequence ID" value="PRX22900.1"/>
    <property type="molecule type" value="Genomic_DNA"/>
</dbReference>
<dbReference type="AlphaFoldDB" id="A0A2T0KHJ2"/>
<accession>A0A2T0KHJ2</accession>
<name>A0A2T0KHJ2_9ACTN</name>
<keyword evidence="1" id="KW-0949">S-adenosyl-L-methionine</keyword>
<proteinExistence type="predicted"/>
<keyword evidence="4" id="KW-0411">Iron-sulfur</keyword>
<dbReference type="SFLD" id="SFLDS00029">
    <property type="entry name" value="Radical_SAM"/>
    <property type="match status" value="1"/>
</dbReference>
<evidence type="ECO:0000256" key="1">
    <source>
        <dbReference type="ARBA" id="ARBA00022691"/>
    </source>
</evidence>
<dbReference type="PANTHER" id="PTHR11228:SF7">
    <property type="entry name" value="PQQA PEPTIDE CYCLASE"/>
    <property type="match status" value="1"/>
</dbReference>
<evidence type="ECO:0000259" key="5">
    <source>
        <dbReference type="PROSITE" id="PS51918"/>
    </source>
</evidence>
<evidence type="ECO:0000256" key="4">
    <source>
        <dbReference type="ARBA" id="ARBA00023014"/>
    </source>
</evidence>
<organism evidence="6 7">
    <name type="scientific">Actinoplanes italicus</name>
    <dbReference type="NCBI Taxonomy" id="113567"/>
    <lineage>
        <taxon>Bacteria</taxon>
        <taxon>Bacillati</taxon>
        <taxon>Actinomycetota</taxon>
        <taxon>Actinomycetes</taxon>
        <taxon>Micromonosporales</taxon>
        <taxon>Micromonosporaceae</taxon>
        <taxon>Actinoplanes</taxon>
    </lineage>
</organism>
<dbReference type="InterPro" id="IPR058240">
    <property type="entry name" value="rSAM_sf"/>
</dbReference>
<dbReference type="CDD" id="cd01335">
    <property type="entry name" value="Radical_SAM"/>
    <property type="match status" value="1"/>
</dbReference>
<dbReference type="InterPro" id="IPR007197">
    <property type="entry name" value="rSAM"/>
</dbReference>
<dbReference type="RefSeq" id="WP_106318212.1">
    <property type="nucleotide sequence ID" value="NZ_BOMO01000022.1"/>
</dbReference>